<dbReference type="RefSeq" id="WP_059052816.1">
    <property type="nucleotide sequence ID" value="NZ_LOJF01000001.1"/>
</dbReference>
<protein>
    <submittedName>
        <fullName evidence="1">Response regulator receiver protein</fullName>
    </submittedName>
</protein>
<dbReference type="OrthoDB" id="3181111at2"/>
<evidence type="ECO:0000313" key="2">
    <source>
        <dbReference type="Proteomes" id="UP000054078"/>
    </source>
</evidence>
<dbReference type="AlphaFoldDB" id="A0A100YWJ2"/>
<evidence type="ECO:0000313" key="1">
    <source>
        <dbReference type="EMBL" id="KUH58988.1"/>
    </source>
</evidence>
<comment type="caution">
    <text evidence="1">The sequence shown here is derived from an EMBL/GenBank/DDBJ whole genome shotgun (WGS) entry which is preliminary data.</text>
</comment>
<gene>
    <name evidence="1" type="ORF">AUL39_01205</name>
</gene>
<dbReference type="STRING" id="1299998.AUL39_01205"/>
<reference evidence="1 2" key="1">
    <citation type="submission" date="2015-12" db="EMBL/GenBank/DDBJ databases">
        <title>Draft Genome Sequence of Olsenella scatoligenes SK9K4T; a Producer of 3-Methylindole- (skatole) and 4-Methylphenol- (p-cresol) Isolated from Pig Feces.</title>
        <authorList>
            <person name="Li X."/>
            <person name="Borg B."/>
            <person name="Canibe N."/>
        </authorList>
    </citation>
    <scope>NUCLEOTIDE SEQUENCE [LARGE SCALE GENOMIC DNA]</scope>
    <source>
        <strain evidence="1 2">SK9K4</strain>
    </source>
</reference>
<accession>A0A100YWJ2</accession>
<dbReference type="Proteomes" id="UP000054078">
    <property type="component" value="Unassembled WGS sequence"/>
</dbReference>
<dbReference type="EMBL" id="LOJF01000001">
    <property type="protein sequence ID" value="KUH58988.1"/>
    <property type="molecule type" value="Genomic_DNA"/>
</dbReference>
<name>A0A100YWJ2_TRASO</name>
<proteinExistence type="predicted"/>
<organism evidence="1 2">
    <name type="scientific">Tractidigestivibacter scatoligenes</name>
    <name type="common">Olsenella scatoligenes</name>
    <dbReference type="NCBI Taxonomy" id="1299998"/>
    <lineage>
        <taxon>Bacteria</taxon>
        <taxon>Bacillati</taxon>
        <taxon>Actinomycetota</taxon>
        <taxon>Coriobacteriia</taxon>
        <taxon>Coriobacteriales</taxon>
        <taxon>Atopobiaceae</taxon>
        <taxon>Tractidigestivibacter</taxon>
    </lineage>
</organism>
<keyword evidence="2" id="KW-1185">Reference proteome</keyword>
<sequence length="357" mass="39208">MAYDPRREDYQRLALRYAQSLPKGDPVAAAKAFTDFGRRFARDRDTLPQSDADRAFHLVAVAAEVIDYQLPFSSEAKADALIARGRDLLDEAVSLDPTCHDAIRMRASRTNPSFDAQFAFLKEGVGEVYASCQAARAAVPDDGDDERVALGRDIAMRPYRRWMAALAEEALICGRNRSSIETGERLLEQDPSDQADVRFTLALAYAKLEDQTSLDALAKRYGAIVPPRAADDAWIELARLALAHKSHDMSLARQLLERLANTYEGCASALISQTELPDGVFARLAVPPYSEDELILAVSEATVLLQEGDDKSGRGVLGSWIARTTAKLYPEALAEAQELSNPYYQREAKGHQGGDAS</sequence>